<feature type="transmembrane region" description="Helical" evidence="1">
    <location>
        <begin position="21"/>
        <end position="42"/>
    </location>
</feature>
<evidence type="ECO:0008006" key="4">
    <source>
        <dbReference type="Google" id="ProtNLM"/>
    </source>
</evidence>
<comment type="caution">
    <text evidence="2">The sequence shown here is derived from an EMBL/GenBank/DDBJ whole genome shotgun (WGS) entry which is preliminary data.</text>
</comment>
<accession>A0A2U1T0D2</accession>
<keyword evidence="1" id="KW-1133">Transmembrane helix</keyword>
<dbReference type="AlphaFoldDB" id="A0A2U1T0D2"/>
<dbReference type="RefSeq" id="WP_108997342.1">
    <property type="nucleotide sequence ID" value="NZ_QEEX01000001.1"/>
</dbReference>
<feature type="transmembrane region" description="Helical" evidence="1">
    <location>
        <begin position="206"/>
        <end position="229"/>
    </location>
</feature>
<keyword evidence="1" id="KW-0472">Membrane</keyword>
<sequence>MTSSAPEAATPQRRLSDYFGNMELIIVILLGVVSTVTAYASFQAALYDSQMAGAYTKGQAARTEAESLYLEANQTYIQDVQLWSTLTQLSIDAESADAAIAQSASDKYDVMYFQSVSEDLDGAITWAADENEADPAVYTAPFDNEDYMNALFSPYSESQEKAEKLIAEGDTYNSLSDRLTLNTVLMAISLFLLGVAAVVKGRRAQIGLTAIATVVFIAAAAMTVSIPFVGL</sequence>
<dbReference type="EMBL" id="QEEX01000001">
    <property type="protein sequence ID" value="PWB97331.1"/>
    <property type="molecule type" value="Genomic_DNA"/>
</dbReference>
<evidence type="ECO:0000256" key="1">
    <source>
        <dbReference type="SAM" id="Phobius"/>
    </source>
</evidence>
<name>A0A2U1T0D2_9MICO</name>
<dbReference type="Proteomes" id="UP000244978">
    <property type="component" value="Unassembled WGS sequence"/>
</dbReference>
<keyword evidence="1" id="KW-0812">Transmembrane</keyword>
<evidence type="ECO:0000313" key="3">
    <source>
        <dbReference type="Proteomes" id="UP000244978"/>
    </source>
</evidence>
<reference evidence="3" key="1">
    <citation type="submission" date="2018-04" db="EMBL/GenBank/DDBJ databases">
        <authorList>
            <person name="Liu S."/>
            <person name="Wang Z."/>
            <person name="Li J."/>
        </authorList>
    </citation>
    <scope>NUCLEOTIDE SEQUENCE [LARGE SCALE GENOMIC DNA]</scope>
    <source>
        <strain evidence="3">S1194</strain>
    </source>
</reference>
<organism evidence="2 3">
    <name type="scientific">Homoserinimonas hongtaonis</name>
    <dbReference type="NCBI Taxonomy" id="2079791"/>
    <lineage>
        <taxon>Bacteria</taxon>
        <taxon>Bacillati</taxon>
        <taxon>Actinomycetota</taxon>
        <taxon>Actinomycetes</taxon>
        <taxon>Micrococcales</taxon>
        <taxon>Microbacteriaceae</taxon>
        <taxon>Homoserinimonas</taxon>
    </lineage>
</organism>
<evidence type="ECO:0000313" key="2">
    <source>
        <dbReference type="EMBL" id="PWB97331.1"/>
    </source>
</evidence>
<protein>
    <recommendedName>
        <fullName evidence="4">DUF4337 domain-containing protein</fullName>
    </recommendedName>
</protein>
<proteinExistence type="predicted"/>
<feature type="transmembrane region" description="Helical" evidence="1">
    <location>
        <begin position="179"/>
        <end position="199"/>
    </location>
</feature>
<keyword evidence="3" id="KW-1185">Reference proteome</keyword>
<gene>
    <name evidence="2" type="ORF">DF220_05445</name>
</gene>